<dbReference type="Proteomes" id="UP000052167">
    <property type="component" value="Unassembled WGS sequence"/>
</dbReference>
<dbReference type="InterPro" id="IPR025232">
    <property type="entry name" value="DUF4174"/>
</dbReference>
<evidence type="ECO:0000256" key="1">
    <source>
        <dbReference type="ARBA" id="ARBA00022729"/>
    </source>
</evidence>
<feature type="domain" description="DUF4174" evidence="2">
    <location>
        <begin position="16"/>
        <end position="129"/>
    </location>
</feature>
<keyword evidence="4" id="KW-1185">Reference proteome</keyword>
<gene>
    <name evidence="3" type="ORF">GV68_13750</name>
</gene>
<protein>
    <recommendedName>
        <fullName evidence="2">DUF4174 domain-containing protein</fullName>
    </recommendedName>
</protein>
<dbReference type="Pfam" id="PF13778">
    <property type="entry name" value="DUF4174"/>
    <property type="match status" value="1"/>
</dbReference>
<proteinExistence type="predicted"/>
<dbReference type="AlphaFoldDB" id="A0A922NXP0"/>
<accession>A0A922NXP0</accession>
<dbReference type="EMBL" id="JOKJ01000027">
    <property type="protein sequence ID" value="KEQ04122.1"/>
    <property type="molecule type" value="Genomic_DNA"/>
</dbReference>
<keyword evidence="1" id="KW-0732">Signal</keyword>
<sequence>MLALLVPLQASAMDSLSQLTWKNRIALVFGAAGEARLERQLAEFTRSDAALADRDMVVVRVTEETAEAVYGSIGNLDAAELRRQADIAPGEFQVVLIGKDGGAKLKSGEFVDSETLFGLIDRMPMRRAEQD</sequence>
<evidence type="ECO:0000313" key="3">
    <source>
        <dbReference type="EMBL" id="KEQ04122.1"/>
    </source>
</evidence>
<name>A0A922NXP0_9HYPH</name>
<comment type="caution">
    <text evidence="3">The sequence shown here is derived from an EMBL/GenBank/DDBJ whole genome shotgun (WGS) entry which is preliminary data.</text>
</comment>
<evidence type="ECO:0000313" key="4">
    <source>
        <dbReference type="Proteomes" id="UP000052167"/>
    </source>
</evidence>
<organism evidence="3 4">
    <name type="scientific">Pseudorhizobium pelagicum</name>
    <dbReference type="NCBI Taxonomy" id="1509405"/>
    <lineage>
        <taxon>Bacteria</taxon>
        <taxon>Pseudomonadati</taxon>
        <taxon>Pseudomonadota</taxon>
        <taxon>Alphaproteobacteria</taxon>
        <taxon>Hyphomicrobiales</taxon>
        <taxon>Rhizobiaceae</taxon>
        <taxon>Rhizobium/Agrobacterium group</taxon>
        <taxon>Pseudorhizobium</taxon>
    </lineage>
</organism>
<reference evidence="3 4" key="1">
    <citation type="submission" date="2014-06" db="EMBL/GenBank/DDBJ databases">
        <title>Rhizobium pelagicum/R2-400B4.</title>
        <authorList>
            <person name="Kimes N.E."/>
            <person name="Lopez-Perez M."/>
        </authorList>
    </citation>
    <scope>NUCLEOTIDE SEQUENCE [LARGE SCALE GENOMIC DNA]</scope>
    <source>
        <strain evidence="3 4">R2-400B4</strain>
    </source>
</reference>
<evidence type="ECO:0000259" key="2">
    <source>
        <dbReference type="Pfam" id="PF13778"/>
    </source>
</evidence>